<dbReference type="CDD" id="cd01989">
    <property type="entry name" value="USP_STK_Ubox_N"/>
    <property type="match status" value="1"/>
</dbReference>
<accession>A0A8S9QD90</accession>
<evidence type="ECO:0008006" key="4">
    <source>
        <dbReference type="Google" id="ProtNLM"/>
    </source>
</evidence>
<protein>
    <recommendedName>
        <fullName evidence="4">UspA domain-containing protein</fullName>
    </recommendedName>
</protein>
<dbReference type="AlphaFoldDB" id="A0A8S9QD90"/>
<proteinExistence type="predicted"/>
<reference evidence="2" key="1">
    <citation type="submission" date="2019-12" db="EMBL/GenBank/DDBJ databases">
        <title>Genome sequencing and annotation of Brassica cretica.</title>
        <authorList>
            <person name="Studholme D.J."/>
            <person name="Sarris P."/>
        </authorList>
    </citation>
    <scope>NUCLEOTIDE SEQUENCE</scope>
    <source>
        <strain evidence="2">PFS-109/04</strain>
        <tissue evidence="2">Leaf</tissue>
    </source>
</reference>
<dbReference type="PANTHER" id="PTHR47382">
    <property type="entry name" value="U-BOX DOMAIN-CONTAINING PROTEIN 52-LIKE"/>
    <property type="match status" value="1"/>
</dbReference>
<dbReference type="PANTHER" id="PTHR47382:SF9">
    <property type="entry name" value="U-BOX KINASE FAMILY PROTEIN"/>
    <property type="match status" value="1"/>
</dbReference>
<evidence type="ECO:0000256" key="1">
    <source>
        <dbReference type="SAM" id="MobiDB-lite"/>
    </source>
</evidence>
<dbReference type="SUPFAM" id="SSF52402">
    <property type="entry name" value="Adenine nucleotide alpha hydrolases-like"/>
    <property type="match status" value="1"/>
</dbReference>
<comment type="caution">
    <text evidence="2">The sequence shown here is derived from an EMBL/GenBank/DDBJ whole genome shotgun (WGS) entry which is preliminary data.</text>
</comment>
<sequence>MDMKRSARSSSDHLSPPPPPSPVVAVAINGKNKSKDVAFWALEKFIPGSFSDLKLIYVRPPITYIITPMGKAISILAISAEAVSAYRKEVDGNTNELLCPYKQMFESRKVRVEILVLESHDPVAAIAEQIAGTGVTKLVIGMSHPGFFTKKIGMSSMIATAVPRFCTVYVVSKGKLASVRPSDSESSGTIRFERMERDSSTSGSPDSPSPRVPSSNNHEIANMDWEQCGARKQFKEHTKIGH</sequence>
<name>A0A8S9QD90_BRACR</name>
<dbReference type="EMBL" id="QGKX02001290">
    <property type="protein sequence ID" value="KAF3537682.1"/>
    <property type="molecule type" value="Genomic_DNA"/>
</dbReference>
<organism evidence="2 3">
    <name type="scientific">Brassica cretica</name>
    <name type="common">Mustard</name>
    <dbReference type="NCBI Taxonomy" id="69181"/>
    <lineage>
        <taxon>Eukaryota</taxon>
        <taxon>Viridiplantae</taxon>
        <taxon>Streptophyta</taxon>
        <taxon>Embryophyta</taxon>
        <taxon>Tracheophyta</taxon>
        <taxon>Spermatophyta</taxon>
        <taxon>Magnoliopsida</taxon>
        <taxon>eudicotyledons</taxon>
        <taxon>Gunneridae</taxon>
        <taxon>Pentapetalae</taxon>
        <taxon>rosids</taxon>
        <taxon>malvids</taxon>
        <taxon>Brassicales</taxon>
        <taxon>Brassicaceae</taxon>
        <taxon>Brassiceae</taxon>
        <taxon>Brassica</taxon>
    </lineage>
</organism>
<dbReference type="InterPro" id="IPR014729">
    <property type="entry name" value="Rossmann-like_a/b/a_fold"/>
</dbReference>
<dbReference type="Gene3D" id="3.40.50.620">
    <property type="entry name" value="HUPs"/>
    <property type="match status" value="1"/>
</dbReference>
<feature type="region of interest" description="Disordered" evidence="1">
    <location>
        <begin position="179"/>
        <end position="226"/>
    </location>
</feature>
<evidence type="ECO:0000313" key="3">
    <source>
        <dbReference type="Proteomes" id="UP000712600"/>
    </source>
</evidence>
<gene>
    <name evidence="2" type="ORF">F2Q69_00025214</name>
</gene>
<evidence type="ECO:0000313" key="2">
    <source>
        <dbReference type="EMBL" id="KAF3537682.1"/>
    </source>
</evidence>
<dbReference type="Proteomes" id="UP000712600">
    <property type="component" value="Unassembled WGS sequence"/>
</dbReference>
<feature type="region of interest" description="Disordered" evidence="1">
    <location>
        <begin position="1"/>
        <end position="21"/>
    </location>
</feature>